<keyword evidence="1" id="KW-0812">Transmembrane</keyword>
<organism evidence="2 3">
    <name type="scientific">Polarella glacialis</name>
    <name type="common">Dinoflagellate</name>
    <dbReference type="NCBI Taxonomy" id="89957"/>
    <lineage>
        <taxon>Eukaryota</taxon>
        <taxon>Sar</taxon>
        <taxon>Alveolata</taxon>
        <taxon>Dinophyceae</taxon>
        <taxon>Suessiales</taxon>
        <taxon>Suessiaceae</taxon>
        <taxon>Polarella</taxon>
    </lineage>
</organism>
<protein>
    <submittedName>
        <fullName evidence="2">Uncharacterized protein</fullName>
    </submittedName>
</protein>
<evidence type="ECO:0000313" key="2">
    <source>
        <dbReference type="EMBL" id="CAE8599601.1"/>
    </source>
</evidence>
<name>A0A813EMF6_POLGL</name>
<dbReference type="Proteomes" id="UP000654075">
    <property type="component" value="Unassembled WGS sequence"/>
</dbReference>
<keyword evidence="3" id="KW-1185">Reference proteome</keyword>
<keyword evidence="1" id="KW-0472">Membrane</keyword>
<dbReference type="AlphaFoldDB" id="A0A813EMF6"/>
<gene>
    <name evidence="2" type="ORF">PGLA1383_LOCUS17947</name>
</gene>
<evidence type="ECO:0000256" key="1">
    <source>
        <dbReference type="SAM" id="Phobius"/>
    </source>
</evidence>
<sequence length="116" mass="12690">MPACLMDAGRSADSDPLDSFVSQPSCWTFKMLLLLSLLLLWLLLLLLWLLLFLFSATLLLLVRVGDRAAEGTDAPGSAQRVQLLSRDRSAFVEAADLLLEAAIIFHFEEPPGSESG</sequence>
<proteinExistence type="predicted"/>
<keyword evidence="1" id="KW-1133">Transmembrane helix</keyword>
<reference evidence="2" key="1">
    <citation type="submission" date="2021-02" db="EMBL/GenBank/DDBJ databases">
        <authorList>
            <person name="Dougan E. K."/>
            <person name="Rhodes N."/>
            <person name="Thang M."/>
            <person name="Chan C."/>
        </authorList>
    </citation>
    <scope>NUCLEOTIDE SEQUENCE</scope>
</reference>
<feature type="transmembrane region" description="Helical" evidence="1">
    <location>
        <begin position="38"/>
        <end position="62"/>
    </location>
</feature>
<dbReference type="EMBL" id="CAJNNV010011298">
    <property type="protein sequence ID" value="CAE8599601.1"/>
    <property type="molecule type" value="Genomic_DNA"/>
</dbReference>
<comment type="caution">
    <text evidence="2">The sequence shown here is derived from an EMBL/GenBank/DDBJ whole genome shotgun (WGS) entry which is preliminary data.</text>
</comment>
<accession>A0A813EMF6</accession>
<evidence type="ECO:0000313" key="3">
    <source>
        <dbReference type="Proteomes" id="UP000654075"/>
    </source>
</evidence>